<evidence type="ECO:0000259" key="1">
    <source>
        <dbReference type="Pfam" id="PF14789"/>
    </source>
</evidence>
<dbReference type="Pfam" id="PF14602">
    <property type="entry name" value="Hexapep_2"/>
    <property type="match status" value="1"/>
</dbReference>
<protein>
    <submittedName>
        <fullName evidence="2">Succinyltransferase</fullName>
    </submittedName>
</protein>
<proteinExistence type="predicted"/>
<reference evidence="2 3" key="1">
    <citation type="submission" date="2017-09" db="EMBL/GenBank/DDBJ databases">
        <title>Bacterial strain isolated from the female urinary microbiota.</title>
        <authorList>
            <person name="Thomas-White K."/>
            <person name="Kumar N."/>
            <person name="Forster S."/>
            <person name="Putonti C."/>
            <person name="Lawley T."/>
            <person name="Wolfe A.J."/>
        </authorList>
    </citation>
    <scope>NUCLEOTIDE SEQUENCE [LARGE SCALE GENOMIC DNA]</scope>
    <source>
        <strain evidence="2 3">UMB0792</strain>
    </source>
</reference>
<dbReference type="GO" id="GO:0016740">
    <property type="term" value="F:transferase activity"/>
    <property type="evidence" value="ECO:0007669"/>
    <property type="project" value="UniProtKB-KW"/>
</dbReference>
<evidence type="ECO:0000313" key="3">
    <source>
        <dbReference type="Proteomes" id="UP000235836"/>
    </source>
</evidence>
<dbReference type="InterPro" id="IPR001451">
    <property type="entry name" value="Hexapep"/>
</dbReference>
<keyword evidence="3" id="KW-1185">Reference proteome</keyword>
<dbReference type="SUPFAM" id="SSF51161">
    <property type="entry name" value="Trimeric LpxA-like enzymes"/>
    <property type="match status" value="1"/>
</dbReference>
<dbReference type="InterPro" id="IPR032784">
    <property type="entry name" value="THDPS_M"/>
</dbReference>
<evidence type="ECO:0000313" key="2">
    <source>
        <dbReference type="EMBL" id="PMC65449.1"/>
    </source>
</evidence>
<dbReference type="EMBL" id="PNHG01000001">
    <property type="protein sequence ID" value="PMC65449.1"/>
    <property type="molecule type" value="Genomic_DNA"/>
</dbReference>
<comment type="caution">
    <text evidence="2">The sequence shown here is derived from an EMBL/GenBank/DDBJ whole genome shotgun (WGS) entry which is preliminary data.</text>
</comment>
<dbReference type="Gene3D" id="2.160.10.10">
    <property type="entry name" value="Hexapeptide repeat proteins"/>
    <property type="match status" value="1"/>
</dbReference>
<dbReference type="AlphaFoldDB" id="A0A2N6T834"/>
<dbReference type="InterPro" id="IPR038361">
    <property type="entry name" value="THDPS_M_sf"/>
</dbReference>
<feature type="domain" description="2,3,4,5-tetrahydropyridine-2,6-dicarboxylate N-succinyltransferase middle" evidence="1">
    <location>
        <begin position="113"/>
        <end position="149"/>
    </location>
</feature>
<dbReference type="InterPro" id="IPR011004">
    <property type="entry name" value="Trimer_LpxA-like_sf"/>
</dbReference>
<dbReference type="Proteomes" id="UP000235836">
    <property type="component" value="Unassembled WGS sequence"/>
</dbReference>
<keyword evidence="2" id="KW-0808">Transferase</keyword>
<dbReference type="Pfam" id="PF14789">
    <property type="entry name" value="THDPS_M"/>
    <property type="match status" value="1"/>
</dbReference>
<dbReference type="Gene3D" id="3.30.60.70">
    <property type="entry name" value="Trimeric LpxA-like enzymes"/>
    <property type="match status" value="1"/>
</dbReference>
<gene>
    <name evidence="2" type="ORF">CJ203_00835</name>
</gene>
<name>A0A2N6T834_9CORY</name>
<organism evidence="2 3">
    <name type="scientific">Corynebacterium tuscaniense</name>
    <dbReference type="NCBI Taxonomy" id="302449"/>
    <lineage>
        <taxon>Bacteria</taxon>
        <taxon>Bacillati</taxon>
        <taxon>Actinomycetota</taxon>
        <taxon>Actinomycetes</taxon>
        <taxon>Mycobacteriales</taxon>
        <taxon>Corynebacteriaceae</taxon>
        <taxon>Corynebacterium</taxon>
    </lineage>
</organism>
<dbReference type="Gene3D" id="3.30.70.2010">
    <property type="match status" value="1"/>
</dbReference>
<dbReference type="RefSeq" id="WP_034662510.1">
    <property type="nucleotide sequence ID" value="NZ_PNHG01000001.1"/>
</dbReference>
<accession>A0A2N6T834</accession>
<sequence>MPVGARALGIAHIAADGTVLDAWFPTVSLIDDIATPSTRRVSANELSPRLLNLVGMDRDRHVEVVPILTEIADLDAPAIDAFDVYLRLHLLSHRKVRPLEINMTDALDLLVPVAWTNKGPCLPDDFEYVRTNLRARGTIHVYSIERLPRMVDYVVPTGVTIAEAERVRLGAYLAEGTTVVREGYVSYNAGTLGPVRVEGTISSFVVVGAHSTLERGSALMATRTTDLGRAPMRIGDNCYFHPTASVNGISLGNNCNVGAGIILEPQTPIFDPTTGNDFPATNIAGSNNMSIQNEPYSTIPVLRWRT</sequence>